<dbReference type="EC" id="5.1.3.1" evidence="3"/>
<dbReference type="CDD" id="cd00429">
    <property type="entry name" value="RPE"/>
    <property type="match status" value="1"/>
</dbReference>
<reference evidence="3 10" key="1">
    <citation type="submission" date="2015-09" db="EMBL/GenBank/DDBJ databases">
        <authorList>
            <consortium name="Pathogen Informatics"/>
        </authorList>
    </citation>
    <scope>NUCLEOTIDE SEQUENCE [LARGE SCALE GENOMIC DNA]</scope>
    <source>
        <strain evidence="3 10">2789STDY5608824</strain>
    </source>
</reference>
<evidence type="ECO:0000256" key="2">
    <source>
        <dbReference type="ARBA" id="ARBA00023235"/>
    </source>
</evidence>
<dbReference type="EMBL" id="WDLT01000003">
    <property type="protein sequence ID" value="KAB5747131.1"/>
    <property type="molecule type" value="Genomic_DNA"/>
</dbReference>
<evidence type="ECO:0000313" key="16">
    <source>
        <dbReference type="Proteomes" id="UP000470926"/>
    </source>
</evidence>
<protein>
    <submittedName>
        <fullName evidence="4">Ribulose phosphate epimerase</fullName>
    </submittedName>
    <submittedName>
        <fullName evidence="3">Ribulose-phosphate 3-epimerase</fullName>
        <ecNumber evidence="3">5.1.3.-</ecNumber>
        <ecNumber evidence="3">5.1.3.1</ecNumber>
    </submittedName>
</protein>
<evidence type="ECO:0000313" key="5">
    <source>
        <dbReference type="EMBL" id="KAB5885964.1"/>
    </source>
</evidence>
<dbReference type="Proteomes" id="UP000193905">
    <property type="component" value="Unassembled WGS sequence"/>
</dbReference>
<dbReference type="PANTHER" id="PTHR11749">
    <property type="entry name" value="RIBULOSE-5-PHOSPHATE-3-EPIMERASE"/>
    <property type="match status" value="1"/>
</dbReference>
<evidence type="ECO:0000313" key="9">
    <source>
        <dbReference type="EMBL" id="RHJ18109.1"/>
    </source>
</evidence>
<keyword evidence="2 3" id="KW-0413">Isomerase</keyword>
<evidence type="ECO:0000313" key="13">
    <source>
        <dbReference type="Proteomes" id="UP000284589"/>
    </source>
</evidence>
<dbReference type="InterPro" id="IPR000056">
    <property type="entry name" value="Ribul_P_3_epim-like"/>
</dbReference>
<evidence type="ECO:0000313" key="12">
    <source>
        <dbReference type="Proteomes" id="UP000193905"/>
    </source>
</evidence>
<dbReference type="EMBL" id="LNKD01000002">
    <property type="protein sequence ID" value="OSG86166.1"/>
    <property type="molecule type" value="Genomic_DNA"/>
</dbReference>
<organism evidence="3 10">
    <name type="scientific">Bifidobacterium adolescentis</name>
    <dbReference type="NCBI Taxonomy" id="1680"/>
    <lineage>
        <taxon>Bacteria</taxon>
        <taxon>Bacillati</taxon>
        <taxon>Actinomycetota</taxon>
        <taxon>Actinomycetes</taxon>
        <taxon>Bifidobacteriales</taxon>
        <taxon>Bifidobacteriaceae</taxon>
        <taxon>Bifidobacterium</taxon>
    </lineage>
</organism>
<dbReference type="Proteomes" id="UP000193377">
    <property type="component" value="Unassembled WGS sequence"/>
</dbReference>
<evidence type="ECO:0000256" key="1">
    <source>
        <dbReference type="ARBA" id="ARBA00022723"/>
    </source>
</evidence>
<evidence type="ECO:0000313" key="11">
    <source>
        <dbReference type="Proteomes" id="UP000193377"/>
    </source>
</evidence>
<dbReference type="InterPro" id="IPR013785">
    <property type="entry name" value="Aldolase_TIM"/>
</dbReference>
<dbReference type="AlphaFoldDB" id="A0A0C2V7U0"/>
<dbReference type="EMBL" id="LNKH01000007">
    <property type="protein sequence ID" value="OSG96833.1"/>
    <property type="molecule type" value="Genomic_DNA"/>
</dbReference>
<dbReference type="EC" id="5.1.3.-" evidence="3"/>
<evidence type="ECO:0000313" key="14">
    <source>
        <dbReference type="Proteomes" id="UP000437631"/>
    </source>
</evidence>
<evidence type="ECO:0000313" key="3">
    <source>
        <dbReference type="EMBL" id="CUN35229.1"/>
    </source>
</evidence>
<dbReference type="EMBL" id="WDIP01000003">
    <property type="protein sequence ID" value="KAB5885964.1"/>
    <property type="molecule type" value="Genomic_DNA"/>
</dbReference>
<evidence type="ECO:0000313" key="10">
    <source>
        <dbReference type="Proteomes" id="UP000095647"/>
    </source>
</evidence>
<dbReference type="Proteomes" id="UP000284589">
    <property type="component" value="Unassembled WGS sequence"/>
</dbReference>
<dbReference type="GO" id="GO:0046872">
    <property type="term" value="F:metal ion binding"/>
    <property type="evidence" value="ECO:0007669"/>
    <property type="project" value="UniProtKB-KW"/>
</dbReference>
<dbReference type="Proteomes" id="UP000470200">
    <property type="component" value="Unassembled WGS sequence"/>
</dbReference>
<sequence length="236" mass="26380">MTAPFSAPHFAISLYCSDFRNPAPQVEYLNTVADSYHVDIMDGHFSPSMGLCTSWIEQMLPLSTLRNEVHMMVTDPDHWIDQLVVAGATMLTPHVESLGAHAFRTLRIIHENGCGAGVAINPLTPFADVENLLERIDLITVMTVEIGYSGEPLIPEILKKIERLARFRDEQGLNYEIQIDGSCNEKNFKAMREAGANTFVLGNTGIFKRSPDIREAWRLTMDAYEHSTGETTANPR</sequence>
<reference evidence="11 12" key="2">
    <citation type="journal article" date="2016" name="Sci. Rep.">
        <title>Evaluation of genetic diversity among strains of the human gut commensal Bifidobacterium adolescentis.</title>
        <authorList>
            <person name="Duranti S."/>
            <person name="Milani C."/>
            <person name="Lugli G.A."/>
            <person name="Mancabelli L."/>
            <person name="Turroni F."/>
            <person name="Ferrario C."/>
            <person name="Mangifesta M."/>
            <person name="Viappiani A."/>
            <person name="Sanchez B."/>
            <person name="Margolles A."/>
            <person name="van Sinderen D."/>
            <person name="Ventura M."/>
        </authorList>
    </citation>
    <scope>NUCLEOTIDE SEQUENCE [LARGE SCALE GENOMIC DNA]</scope>
    <source>
        <strain evidence="7 11">487B</strain>
        <strain evidence="8 12">AL46-2</strain>
    </source>
</reference>
<evidence type="ECO:0000313" key="6">
    <source>
        <dbReference type="EMBL" id="KAB6030443.1"/>
    </source>
</evidence>
<accession>A0A0C2V7U0</accession>
<dbReference type="EMBL" id="CYYI01000001">
    <property type="protein sequence ID" value="CUN35229.1"/>
    <property type="molecule type" value="Genomic_DNA"/>
</dbReference>
<name>A0A0C2V7U0_BIFAD</name>
<evidence type="ECO:0000313" key="8">
    <source>
        <dbReference type="EMBL" id="OSG96833.1"/>
    </source>
</evidence>
<reference evidence="9 13" key="3">
    <citation type="submission" date="2018-08" db="EMBL/GenBank/DDBJ databases">
        <title>A genome reference for cultivated species of the human gut microbiota.</title>
        <authorList>
            <person name="Zou Y."/>
            <person name="Xue W."/>
            <person name="Luo G."/>
        </authorList>
    </citation>
    <scope>NUCLEOTIDE SEQUENCE [LARGE SCALE GENOMIC DNA]</scope>
    <source>
        <strain evidence="9 13">AM12-20</strain>
    </source>
</reference>
<evidence type="ECO:0000313" key="4">
    <source>
        <dbReference type="EMBL" id="KAB5747131.1"/>
    </source>
</evidence>
<reference evidence="14 15" key="4">
    <citation type="journal article" date="2019" name="Nat. Med.">
        <title>A library of human gut bacterial isolates paired with longitudinal multiomics data enables mechanistic microbiome research.</title>
        <authorList>
            <person name="Poyet M."/>
            <person name="Groussin M."/>
            <person name="Gibbons S.M."/>
            <person name="Avila-Pacheco J."/>
            <person name="Jiang X."/>
            <person name="Kearney S.M."/>
            <person name="Perrotta A.R."/>
            <person name="Berdy B."/>
            <person name="Zhao S."/>
            <person name="Lieberman T.D."/>
            <person name="Swanson P.K."/>
            <person name="Smith M."/>
            <person name="Roesemann S."/>
            <person name="Alexander J.E."/>
            <person name="Rich S.A."/>
            <person name="Livny J."/>
            <person name="Vlamakis H."/>
            <person name="Clish C."/>
            <person name="Bullock K."/>
            <person name="Deik A."/>
            <person name="Scott J."/>
            <person name="Pierce K.A."/>
            <person name="Xavier R.J."/>
            <person name="Alm E.J."/>
        </authorList>
    </citation>
    <scope>NUCLEOTIDE SEQUENCE [LARGE SCALE GENOMIC DNA]</scope>
    <source>
        <strain evidence="5 15">BIOML-A105</strain>
        <strain evidence="4 14">BIOML-A190</strain>
        <strain evidence="6 16">BIOML-A26</strain>
    </source>
</reference>
<dbReference type="SUPFAM" id="SSF51366">
    <property type="entry name" value="Ribulose-phoshate binding barrel"/>
    <property type="match status" value="1"/>
</dbReference>
<keyword evidence="1" id="KW-0479">Metal-binding</keyword>
<dbReference type="Pfam" id="PF00834">
    <property type="entry name" value="Ribul_P_3_epim"/>
    <property type="match status" value="1"/>
</dbReference>
<gene>
    <name evidence="3" type="primary">rpe_1</name>
    <name evidence="8" type="ORF">AL0462_1328</name>
    <name evidence="7" type="ORF">B0487_1677</name>
    <name evidence="9" type="ORF">DW139_05515</name>
    <name evidence="3" type="ORF">ERS852382_00095</name>
    <name evidence="6" type="ORF">GA542_06335</name>
    <name evidence="5" type="ORF">GA629_04665</name>
    <name evidence="4" type="ORF">GA752_03745</name>
</gene>
<dbReference type="EMBL" id="WDFR01000002">
    <property type="protein sequence ID" value="KAB6030443.1"/>
    <property type="molecule type" value="Genomic_DNA"/>
</dbReference>
<dbReference type="PATRIC" id="fig|1680.6.peg.1766"/>
<dbReference type="Gene3D" id="3.20.20.70">
    <property type="entry name" value="Aldolase class I"/>
    <property type="match status" value="1"/>
</dbReference>
<evidence type="ECO:0000313" key="7">
    <source>
        <dbReference type="EMBL" id="OSG86166.1"/>
    </source>
</evidence>
<dbReference type="InterPro" id="IPR011060">
    <property type="entry name" value="RibuloseP-bd_barrel"/>
</dbReference>
<dbReference type="EMBL" id="QRLP01000003">
    <property type="protein sequence ID" value="RHJ18109.1"/>
    <property type="molecule type" value="Genomic_DNA"/>
</dbReference>
<dbReference type="RefSeq" id="WP_042990991.1">
    <property type="nucleotide sequence ID" value="NZ_CACRSR010000004.1"/>
</dbReference>
<proteinExistence type="predicted"/>
<dbReference type="GO" id="GO:0004750">
    <property type="term" value="F:D-ribulose-phosphate 3-epimerase activity"/>
    <property type="evidence" value="ECO:0007669"/>
    <property type="project" value="UniProtKB-EC"/>
</dbReference>
<evidence type="ECO:0000313" key="15">
    <source>
        <dbReference type="Proteomes" id="UP000470200"/>
    </source>
</evidence>
<dbReference type="Proteomes" id="UP000470926">
    <property type="component" value="Unassembled WGS sequence"/>
</dbReference>
<dbReference type="Proteomes" id="UP000095647">
    <property type="component" value="Unassembled WGS sequence"/>
</dbReference>
<dbReference type="GO" id="GO:0005975">
    <property type="term" value="P:carbohydrate metabolic process"/>
    <property type="evidence" value="ECO:0007669"/>
    <property type="project" value="InterPro"/>
</dbReference>
<dbReference type="Proteomes" id="UP000437631">
    <property type="component" value="Unassembled WGS sequence"/>
</dbReference>